<name>A0ABR0BJG0_PURLI</name>
<feature type="region of interest" description="Disordered" evidence="1">
    <location>
        <begin position="185"/>
        <end position="208"/>
    </location>
</feature>
<protein>
    <submittedName>
        <fullName evidence="2">CAZyme family AA11</fullName>
    </submittedName>
</protein>
<proteinExistence type="predicted"/>
<evidence type="ECO:0000313" key="2">
    <source>
        <dbReference type="EMBL" id="KAK4081896.1"/>
    </source>
</evidence>
<dbReference type="InterPro" id="IPR036278">
    <property type="entry name" value="Sialidase_sf"/>
</dbReference>
<accession>A0ABR0BJG0</accession>
<dbReference type="PANTHER" id="PTHR36182">
    <property type="entry name" value="PROTEIN, PUTATIVE (AFU_ORTHOLOGUE AFUA_6G10930)-RELATED"/>
    <property type="match status" value="1"/>
</dbReference>
<dbReference type="SUPFAM" id="SSF50939">
    <property type="entry name" value="Sialidases"/>
    <property type="match status" value="1"/>
</dbReference>
<evidence type="ECO:0000313" key="3">
    <source>
        <dbReference type="Proteomes" id="UP001287286"/>
    </source>
</evidence>
<organism evidence="2 3">
    <name type="scientific">Purpureocillium lilacinum</name>
    <name type="common">Paecilomyces lilacinus</name>
    <dbReference type="NCBI Taxonomy" id="33203"/>
    <lineage>
        <taxon>Eukaryota</taxon>
        <taxon>Fungi</taxon>
        <taxon>Dikarya</taxon>
        <taxon>Ascomycota</taxon>
        <taxon>Pezizomycotina</taxon>
        <taxon>Sordariomycetes</taxon>
        <taxon>Hypocreomycetidae</taxon>
        <taxon>Hypocreales</taxon>
        <taxon>Ophiocordycipitaceae</taxon>
        <taxon>Purpureocillium</taxon>
    </lineage>
</organism>
<dbReference type="Gene3D" id="2.70.50.70">
    <property type="match status" value="1"/>
</dbReference>
<feature type="compositionally biased region" description="Gly residues" evidence="1">
    <location>
        <begin position="199"/>
        <end position="208"/>
    </location>
</feature>
<keyword evidence="3" id="KW-1185">Reference proteome</keyword>
<gene>
    <name evidence="2" type="ORF">Purlil1_11488</name>
</gene>
<comment type="caution">
    <text evidence="2">The sequence shown here is derived from an EMBL/GenBank/DDBJ whole genome shotgun (WGS) entry which is preliminary data.</text>
</comment>
<dbReference type="Proteomes" id="UP001287286">
    <property type="component" value="Unassembled WGS sequence"/>
</dbReference>
<dbReference type="PANTHER" id="PTHR36182:SF1">
    <property type="entry name" value="PROTEIN, PUTATIVE (AFU_ORTHOLOGUE AFUA_6G10930)-RELATED"/>
    <property type="match status" value="1"/>
</dbReference>
<reference evidence="2 3" key="1">
    <citation type="journal article" date="2024" name="Microbiol. Resour. Announc.">
        <title>Genome annotations for the ascomycete fungi Trichoderma harzianum, Trichoderma aggressivum, and Purpureocillium lilacinum.</title>
        <authorList>
            <person name="Beijen E.P.W."/>
            <person name="Ohm R.A."/>
        </authorList>
    </citation>
    <scope>NUCLEOTIDE SEQUENCE [LARGE SCALE GENOMIC DNA]</scope>
    <source>
        <strain evidence="2 3">CBS 150709</strain>
    </source>
</reference>
<evidence type="ECO:0000256" key="1">
    <source>
        <dbReference type="SAM" id="MobiDB-lite"/>
    </source>
</evidence>
<dbReference type="EMBL" id="JAWRVI010000070">
    <property type="protein sequence ID" value="KAK4081896.1"/>
    <property type="molecule type" value="Genomic_DNA"/>
</dbReference>
<sequence>MQMKYPPPFRSKFNPHVAARDIDYDMTAPLKVDGSDFPCKGYARLLSTAEGAPVAQWTPGQSYSIVLTGRATHGGGSCQASVSFDRGSTWKVVHSYIGNCPAANDATYPFTLPSDTPAGEMLFAWTWFNRIGNREMYMNCASVTVTGTNKQESRSLNPLNARPSMFVANVGNGICTYAGKDVEFPQPGPEVTRDTKGTAGPGNGGCHA</sequence>